<gene>
    <name evidence="2" type="ORF">R3P38DRAFT_3193455</name>
</gene>
<feature type="compositionally biased region" description="Low complexity" evidence="1">
    <location>
        <begin position="118"/>
        <end position="136"/>
    </location>
</feature>
<evidence type="ECO:0000256" key="1">
    <source>
        <dbReference type="SAM" id="MobiDB-lite"/>
    </source>
</evidence>
<dbReference type="AlphaFoldDB" id="A0AAW0BIL1"/>
<accession>A0AAW0BIL1</accession>
<protein>
    <submittedName>
        <fullName evidence="2">Uncharacterized protein</fullName>
    </submittedName>
</protein>
<sequence>MRITAPRPRCCWGSRRGSTDPSPQRGLSATANSRLSLGSQEANATSAAPLQHRRVHRSRRRRAAPAPPSEPSPAHVLPSFITPPPPDPPTHRMRISPTHPRAYSSLITFPSTSPLRQPIASCVSPSSSSPTLAARSPPRHILHPSPRDHLLYLRLVCN</sequence>
<dbReference type="EMBL" id="JAWWNJ010000033">
    <property type="protein sequence ID" value="KAK7025845.1"/>
    <property type="molecule type" value="Genomic_DNA"/>
</dbReference>
<comment type="caution">
    <text evidence="2">The sequence shown here is derived from an EMBL/GenBank/DDBJ whole genome shotgun (WGS) entry which is preliminary data.</text>
</comment>
<feature type="region of interest" description="Disordered" evidence="1">
    <location>
        <begin position="118"/>
        <end position="138"/>
    </location>
</feature>
<feature type="region of interest" description="Disordered" evidence="1">
    <location>
        <begin position="1"/>
        <end position="98"/>
    </location>
</feature>
<dbReference type="Proteomes" id="UP001362999">
    <property type="component" value="Unassembled WGS sequence"/>
</dbReference>
<evidence type="ECO:0000313" key="3">
    <source>
        <dbReference type="Proteomes" id="UP001362999"/>
    </source>
</evidence>
<feature type="compositionally biased region" description="Polar residues" evidence="1">
    <location>
        <begin position="19"/>
        <end position="48"/>
    </location>
</feature>
<organism evidence="2 3">
    <name type="scientific">Favolaschia claudopus</name>
    <dbReference type="NCBI Taxonomy" id="2862362"/>
    <lineage>
        <taxon>Eukaryota</taxon>
        <taxon>Fungi</taxon>
        <taxon>Dikarya</taxon>
        <taxon>Basidiomycota</taxon>
        <taxon>Agaricomycotina</taxon>
        <taxon>Agaricomycetes</taxon>
        <taxon>Agaricomycetidae</taxon>
        <taxon>Agaricales</taxon>
        <taxon>Marasmiineae</taxon>
        <taxon>Mycenaceae</taxon>
        <taxon>Favolaschia</taxon>
    </lineage>
</organism>
<proteinExistence type="predicted"/>
<name>A0AAW0BIL1_9AGAR</name>
<feature type="compositionally biased region" description="Basic residues" evidence="1">
    <location>
        <begin position="51"/>
        <end position="63"/>
    </location>
</feature>
<reference evidence="2 3" key="1">
    <citation type="journal article" date="2024" name="J Genomics">
        <title>Draft genome sequencing and assembly of Favolaschia claudopus CIRM-BRFM 2984 isolated from oak limbs.</title>
        <authorList>
            <person name="Navarro D."/>
            <person name="Drula E."/>
            <person name="Chaduli D."/>
            <person name="Cazenave R."/>
            <person name="Ahrendt S."/>
            <person name="Wang J."/>
            <person name="Lipzen A."/>
            <person name="Daum C."/>
            <person name="Barry K."/>
            <person name="Grigoriev I.V."/>
            <person name="Favel A."/>
            <person name="Rosso M.N."/>
            <person name="Martin F."/>
        </authorList>
    </citation>
    <scope>NUCLEOTIDE SEQUENCE [LARGE SCALE GENOMIC DNA]</scope>
    <source>
        <strain evidence="2 3">CIRM-BRFM 2984</strain>
    </source>
</reference>
<keyword evidence="3" id="KW-1185">Reference proteome</keyword>
<evidence type="ECO:0000313" key="2">
    <source>
        <dbReference type="EMBL" id="KAK7025845.1"/>
    </source>
</evidence>